<comment type="caution">
    <text evidence="2">The sequence shown here is derived from an EMBL/GenBank/DDBJ whole genome shotgun (WGS) entry which is preliminary data.</text>
</comment>
<reference evidence="3" key="1">
    <citation type="journal article" date="2019" name="Int. J. Syst. Evol. Microbiol.">
        <title>The Global Catalogue of Microorganisms (GCM) 10K type strain sequencing project: providing services to taxonomists for standard genome sequencing and annotation.</title>
        <authorList>
            <consortium name="The Broad Institute Genomics Platform"/>
            <consortium name="The Broad Institute Genome Sequencing Center for Infectious Disease"/>
            <person name="Wu L."/>
            <person name="Ma J."/>
        </authorList>
    </citation>
    <scope>NUCLEOTIDE SEQUENCE [LARGE SCALE GENOMIC DNA]</scope>
    <source>
        <strain evidence="3">JCM 16950</strain>
    </source>
</reference>
<feature type="domain" description="Histone acetyltransferase Rv0428c-like SH3" evidence="1">
    <location>
        <begin position="12"/>
        <end position="60"/>
    </location>
</feature>
<evidence type="ECO:0000313" key="3">
    <source>
        <dbReference type="Proteomes" id="UP001500540"/>
    </source>
</evidence>
<protein>
    <recommendedName>
        <fullName evidence="1">Histone acetyltransferase Rv0428c-like SH3 domain-containing protein</fullName>
    </recommendedName>
</protein>
<keyword evidence="3" id="KW-1185">Reference proteome</keyword>
<dbReference type="Proteomes" id="UP001500540">
    <property type="component" value="Unassembled WGS sequence"/>
</dbReference>
<name>A0ABP7FYF6_9MICO</name>
<organism evidence="2 3">
    <name type="scientific">Microbacterium kribbense</name>
    <dbReference type="NCBI Taxonomy" id="433645"/>
    <lineage>
        <taxon>Bacteria</taxon>
        <taxon>Bacillati</taxon>
        <taxon>Actinomycetota</taxon>
        <taxon>Actinomycetes</taxon>
        <taxon>Micrococcales</taxon>
        <taxon>Microbacteriaceae</taxon>
        <taxon>Microbacterium</taxon>
    </lineage>
</organism>
<sequence>MSDPVRFLRECALGTRVTVRRRIDDGFTDALGYLRELSDTACVVETRRGLVEVPLDAVTAAIRVPEPPPRRAPRHPIV</sequence>
<dbReference type="Pfam" id="PF24551">
    <property type="entry name" value="SH3_Rv0428c"/>
    <property type="match status" value="1"/>
</dbReference>
<dbReference type="InterPro" id="IPR056934">
    <property type="entry name" value="SH3_Rv0428c"/>
</dbReference>
<dbReference type="RefSeq" id="WP_344779428.1">
    <property type="nucleotide sequence ID" value="NZ_BAABAF010000001.1"/>
</dbReference>
<evidence type="ECO:0000259" key="1">
    <source>
        <dbReference type="Pfam" id="PF24551"/>
    </source>
</evidence>
<proteinExistence type="predicted"/>
<evidence type="ECO:0000313" key="2">
    <source>
        <dbReference type="EMBL" id="GAA3751638.1"/>
    </source>
</evidence>
<dbReference type="EMBL" id="BAABAF010000001">
    <property type="protein sequence ID" value="GAA3751638.1"/>
    <property type="molecule type" value="Genomic_DNA"/>
</dbReference>
<gene>
    <name evidence="2" type="ORF">GCM10022240_01000</name>
</gene>
<accession>A0ABP7FYF6</accession>